<evidence type="ECO:0000256" key="1">
    <source>
        <dbReference type="ARBA" id="ARBA00006987"/>
    </source>
</evidence>
<reference evidence="2 3" key="1">
    <citation type="submission" date="2021-08" db="EMBL/GenBank/DDBJ databases">
        <title>Caldovatus sediminis gen. nov., sp. nov., a moderately thermophilic bacterium isolated from a hot spring.</title>
        <authorList>
            <person name="Hu C.-J."/>
            <person name="Li W.-J."/>
            <person name="Xian W.-D."/>
        </authorList>
    </citation>
    <scope>NUCLEOTIDE SEQUENCE [LARGE SCALE GENOMIC DNA]</scope>
    <source>
        <strain evidence="2 3">SYSU G05006</strain>
    </source>
</reference>
<evidence type="ECO:0000313" key="2">
    <source>
        <dbReference type="EMBL" id="MBW8270505.1"/>
    </source>
</evidence>
<accession>A0ABS7F6S1</accession>
<comment type="similarity">
    <text evidence="1">Belongs to the UPF0065 (bug) family.</text>
</comment>
<dbReference type="PIRSF" id="PIRSF017082">
    <property type="entry name" value="YflP"/>
    <property type="match status" value="1"/>
</dbReference>
<dbReference type="PANTHER" id="PTHR42928:SF5">
    <property type="entry name" value="BLR1237 PROTEIN"/>
    <property type="match status" value="1"/>
</dbReference>
<sequence length="337" mass="35482">MRDRKAGSAPPEPAVPVRRRAALIAAGGALAGASARAQAAWRPARPVTIVVPFGAGSGTDAISRILAQQLEPEWGQSVVVENRAGANGALAAAQVARAAPDGLTLMMTTNTPHAANPALMKRLDYDPVADFTPIARAGNYTFWLVVGERSPVRSLRDLLELARARPGHVTYASGNSTGIVAGATIAQMAGVEMTHVPYRSTPPAMTDVIAGRVACMVVDVSASLGHVQAGRLRALGVTSRERSALVPEVPTLHEAGLPGFDVVAWAGLVGPARLPPEVVASVNAVFRRVWERPETVRRLAGIGFEARTSTPEEFGAFIRDEIAHWGRMVRAAGIEPE</sequence>
<keyword evidence="3" id="KW-1185">Reference proteome</keyword>
<dbReference type="EMBL" id="JAHZUY010000042">
    <property type="protein sequence ID" value="MBW8270505.1"/>
    <property type="molecule type" value="Genomic_DNA"/>
</dbReference>
<dbReference type="InterPro" id="IPR042100">
    <property type="entry name" value="Bug_dom1"/>
</dbReference>
<dbReference type="CDD" id="cd13578">
    <property type="entry name" value="PBP2_Bug27"/>
    <property type="match status" value="1"/>
</dbReference>
<dbReference type="Proteomes" id="UP001519924">
    <property type="component" value="Unassembled WGS sequence"/>
</dbReference>
<dbReference type="InterPro" id="IPR005064">
    <property type="entry name" value="BUG"/>
</dbReference>
<proteinExistence type="inferred from homology"/>
<evidence type="ECO:0000313" key="3">
    <source>
        <dbReference type="Proteomes" id="UP001519924"/>
    </source>
</evidence>
<dbReference type="Gene3D" id="3.40.190.150">
    <property type="entry name" value="Bordetella uptake gene, domain 1"/>
    <property type="match status" value="1"/>
</dbReference>
<dbReference type="PANTHER" id="PTHR42928">
    <property type="entry name" value="TRICARBOXYLATE-BINDING PROTEIN"/>
    <property type="match status" value="1"/>
</dbReference>
<gene>
    <name evidence="2" type="ORF">K1J50_13545</name>
</gene>
<protein>
    <submittedName>
        <fullName evidence="2">Tripartite tricarboxylate transporter substrate binding protein</fullName>
    </submittedName>
</protein>
<organism evidence="2 3">
    <name type="scientific">Caldovatus aquaticus</name>
    <dbReference type="NCBI Taxonomy" id="2865671"/>
    <lineage>
        <taxon>Bacteria</taxon>
        <taxon>Pseudomonadati</taxon>
        <taxon>Pseudomonadota</taxon>
        <taxon>Alphaproteobacteria</taxon>
        <taxon>Acetobacterales</taxon>
        <taxon>Roseomonadaceae</taxon>
        <taxon>Caldovatus</taxon>
    </lineage>
</organism>
<dbReference type="SUPFAM" id="SSF53850">
    <property type="entry name" value="Periplasmic binding protein-like II"/>
    <property type="match status" value="1"/>
</dbReference>
<comment type="caution">
    <text evidence="2">The sequence shown here is derived from an EMBL/GenBank/DDBJ whole genome shotgun (WGS) entry which is preliminary data.</text>
</comment>
<dbReference type="Pfam" id="PF03401">
    <property type="entry name" value="TctC"/>
    <property type="match status" value="1"/>
</dbReference>
<dbReference type="Gene3D" id="3.40.190.10">
    <property type="entry name" value="Periplasmic binding protein-like II"/>
    <property type="match status" value="1"/>
</dbReference>
<name>A0ABS7F6S1_9PROT</name>